<dbReference type="EMBL" id="LR790382">
    <property type="protein sequence ID" value="CAB3266244.1"/>
    <property type="molecule type" value="mRNA"/>
</dbReference>
<feature type="transmembrane region" description="Helical" evidence="8">
    <location>
        <begin position="168"/>
        <end position="190"/>
    </location>
</feature>
<comment type="function">
    <text evidence="7">Putative solute transporter.</text>
</comment>
<protein>
    <submittedName>
        <fullName evidence="9">Solute carrier family 35 member F2-like</fullName>
    </submittedName>
</protein>
<proteinExistence type="evidence at transcript level"/>
<keyword evidence="3" id="KW-0813">Transport</keyword>
<dbReference type="InterPro" id="IPR009262">
    <property type="entry name" value="SLC35_F1/F2/F6"/>
</dbReference>
<dbReference type="GO" id="GO:0016020">
    <property type="term" value="C:membrane"/>
    <property type="evidence" value="ECO:0007669"/>
    <property type="project" value="UniProtKB-SubCell"/>
</dbReference>
<organism evidence="9">
    <name type="scientific">Phallusia mammillata</name>
    <dbReference type="NCBI Taxonomy" id="59560"/>
    <lineage>
        <taxon>Eukaryota</taxon>
        <taxon>Metazoa</taxon>
        <taxon>Chordata</taxon>
        <taxon>Tunicata</taxon>
        <taxon>Ascidiacea</taxon>
        <taxon>Phlebobranchia</taxon>
        <taxon>Ascidiidae</taxon>
        <taxon>Phallusia</taxon>
    </lineage>
</organism>
<evidence type="ECO:0000256" key="6">
    <source>
        <dbReference type="ARBA" id="ARBA00023136"/>
    </source>
</evidence>
<feature type="transmembrane region" description="Helical" evidence="8">
    <location>
        <begin position="37"/>
        <end position="61"/>
    </location>
</feature>
<feature type="transmembrane region" description="Helical" evidence="8">
    <location>
        <begin position="202"/>
        <end position="224"/>
    </location>
</feature>
<feature type="transmembrane region" description="Helical" evidence="8">
    <location>
        <begin position="297"/>
        <end position="317"/>
    </location>
</feature>
<evidence type="ECO:0000256" key="4">
    <source>
        <dbReference type="ARBA" id="ARBA00022692"/>
    </source>
</evidence>
<accession>A0A6F9DS20</accession>
<dbReference type="SUPFAM" id="SSF103481">
    <property type="entry name" value="Multidrug resistance efflux transporter EmrE"/>
    <property type="match status" value="1"/>
</dbReference>
<feature type="transmembrane region" description="Helical" evidence="8">
    <location>
        <begin position="142"/>
        <end position="161"/>
    </location>
</feature>
<evidence type="ECO:0000256" key="3">
    <source>
        <dbReference type="ARBA" id="ARBA00022448"/>
    </source>
</evidence>
<gene>
    <name evidence="9" type="primary">Slc35f2</name>
</gene>
<evidence type="ECO:0000313" key="9">
    <source>
        <dbReference type="EMBL" id="CAB3266244.1"/>
    </source>
</evidence>
<dbReference type="AlphaFoldDB" id="A0A6F9DS20"/>
<feature type="transmembrane region" description="Helical" evidence="8">
    <location>
        <begin position="116"/>
        <end position="136"/>
    </location>
</feature>
<dbReference type="PANTHER" id="PTHR14233:SF4">
    <property type="entry name" value="SOLUTE CARRIER FAMILY 35 MEMBER F2"/>
    <property type="match status" value="1"/>
</dbReference>
<dbReference type="Pfam" id="PF06027">
    <property type="entry name" value="SLC35F"/>
    <property type="match status" value="1"/>
</dbReference>
<dbReference type="InterPro" id="IPR052221">
    <property type="entry name" value="SLC35F_Transporter"/>
</dbReference>
<comment type="similarity">
    <text evidence="2">Belongs to the SLC35F solute transporter family.</text>
</comment>
<dbReference type="PANTHER" id="PTHR14233">
    <property type="entry name" value="DUF914-RELATED"/>
    <property type="match status" value="1"/>
</dbReference>
<feature type="transmembrane region" description="Helical" evidence="8">
    <location>
        <begin position="323"/>
        <end position="339"/>
    </location>
</feature>
<evidence type="ECO:0000256" key="5">
    <source>
        <dbReference type="ARBA" id="ARBA00022989"/>
    </source>
</evidence>
<sequence length="391" mass="42962">MEEITTNETDVIQTSSSATSTTLSQTFIKVKRGLKHVFTWGVLKPVLYGQGLSLLICGTAVSSEYLYRHNVSLPVFQGFLNYVLLCLVYTTMLICKRTEDGKILLFHVLKENWWKYIILAIFDVEANYMVVLAYQYTSLTSVQLLDCFILPVVMVLSYLLLKIRYLPVHYVGVFIALVGVACMVGADVIVGKSSESGSNPALGDVLVLAGAVCYGISNVSMEFIAKRHSAGNVEFLGMYGLFCPIISGIQMAILERQTLAALQWNSTIILLLAAFAVCMFLLYSLMPVVMKLSSATAVNISLLTADLYALFAGLFLFQDKMSALYVVSFITIVCALVIYNSKPPVPRMTEPPIANSHSGSLNSIPNSQSNEDQPLTETKGTCFKSNCVFVN</sequence>
<keyword evidence="5 8" id="KW-1133">Transmembrane helix</keyword>
<dbReference type="InterPro" id="IPR037185">
    <property type="entry name" value="EmrE-like"/>
</dbReference>
<evidence type="ECO:0000256" key="1">
    <source>
        <dbReference type="ARBA" id="ARBA00004141"/>
    </source>
</evidence>
<evidence type="ECO:0000256" key="7">
    <source>
        <dbReference type="ARBA" id="ARBA00037727"/>
    </source>
</evidence>
<reference evidence="9" key="1">
    <citation type="submission" date="2020-04" db="EMBL/GenBank/DDBJ databases">
        <authorList>
            <person name="Neveu A P."/>
        </authorList>
    </citation>
    <scope>NUCLEOTIDE SEQUENCE</scope>
    <source>
        <tissue evidence="9">Whole embryo</tissue>
    </source>
</reference>
<dbReference type="GO" id="GO:0022857">
    <property type="term" value="F:transmembrane transporter activity"/>
    <property type="evidence" value="ECO:0007669"/>
    <property type="project" value="InterPro"/>
</dbReference>
<keyword evidence="6 8" id="KW-0472">Membrane</keyword>
<keyword evidence="4 8" id="KW-0812">Transmembrane</keyword>
<evidence type="ECO:0000256" key="2">
    <source>
        <dbReference type="ARBA" id="ARBA00007863"/>
    </source>
</evidence>
<evidence type="ECO:0000256" key="8">
    <source>
        <dbReference type="SAM" id="Phobius"/>
    </source>
</evidence>
<name>A0A6F9DS20_9ASCI</name>
<feature type="transmembrane region" description="Helical" evidence="8">
    <location>
        <begin position="236"/>
        <end position="254"/>
    </location>
</feature>
<feature type="transmembrane region" description="Helical" evidence="8">
    <location>
        <begin position="266"/>
        <end position="285"/>
    </location>
</feature>
<comment type="subcellular location">
    <subcellularLocation>
        <location evidence="1">Membrane</location>
        <topology evidence="1">Multi-pass membrane protein</topology>
    </subcellularLocation>
</comment>
<feature type="transmembrane region" description="Helical" evidence="8">
    <location>
        <begin position="73"/>
        <end position="95"/>
    </location>
</feature>